<protein>
    <recommendedName>
        <fullName evidence="4">Aminotransferase class III-fold pyridoxal phosphate-dependent enzyme</fullName>
    </recommendedName>
</protein>
<name>A0A0F8YLE7_9ZZZZ</name>
<dbReference type="EMBL" id="LAZR01052771">
    <property type="protein sequence ID" value="KKK82222.1"/>
    <property type="molecule type" value="Genomic_DNA"/>
</dbReference>
<gene>
    <name evidence="3" type="ORF">LCGC14_2805540</name>
</gene>
<evidence type="ECO:0000256" key="1">
    <source>
        <dbReference type="ARBA" id="ARBA00001933"/>
    </source>
</evidence>
<keyword evidence="2" id="KW-0663">Pyridoxal phosphate</keyword>
<accession>A0A0F8YLE7</accession>
<dbReference type="AlphaFoldDB" id="A0A0F8YLE7"/>
<dbReference type="GO" id="GO:0030170">
    <property type="term" value="F:pyridoxal phosphate binding"/>
    <property type="evidence" value="ECO:0007669"/>
    <property type="project" value="InterPro"/>
</dbReference>
<dbReference type="Pfam" id="PF00202">
    <property type="entry name" value="Aminotran_3"/>
    <property type="match status" value="1"/>
</dbReference>
<reference evidence="3" key="1">
    <citation type="journal article" date="2015" name="Nature">
        <title>Complex archaea that bridge the gap between prokaryotes and eukaryotes.</title>
        <authorList>
            <person name="Spang A."/>
            <person name="Saw J.H."/>
            <person name="Jorgensen S.L."/>
            <person name="Zaremba-Niedzwiedzka K."/>
            <person name="Martijn J."/>
            <person name="Lind A.E."/>
            <person name="van Eijk R."/>
            <person name="Schleper C."/>
            <person name="Guy L."/>
            <person name="Ettema T.J."/>
        </authorList>
    </citation>
    <scope>NUCLEOTIDE SEQUENCE</scope>
</reference>
<dbReference type="InterPro" id="IPR005814">
    <property type="entry name" value="Aminotrans_3"/>
</dbReference>
<dbReference type="GO" id="GO:0008483">
    <property type="term" value="F:transaminase activity"/>
    <property type="evidence" value="ECO:0007669"/>
    <property type="project" value="InterPro"/>
</dbReference>
<dbReference type="InterPro" id="IPR015424">
    <property type="entry name" value="PyrdxlP-dep_Trfase"/>
</dbReference>
<dbReference type="InterPro" id="IPR015421">
    <property type="entry name" value="PyrdxlP-dep_Trfase_major"/>
</dbReference>
<evidence type="ECO:0000256" key="2">
    <source>
        <dbReference type="ARBA" id="ARBA00022898"/>
    </source>
</evidence>
<comment type="cofactor">
    <cofactor evidence="1">
        <name>pyridoxal 5'-phosphate</name>
        <dbReference type="ChEBI" id="CHEBI:597326"/>
    </cofactor>
</comment>
<proteinExistence type="predicted"/>
<sequence>IGGGLPVGAFGGRDDVMAVYSPKQKHPAHHAGTFVATPISVAAAIAGLKEMTPGAIKRINALGVSLKEGLRGVLDDLKIRAQLTGYGSLQQIHFTHEPVFTASTAFLTQDKDVLRLFHLAMMNKGVFIPNRGFFAISTPMTEAEIHKAVNATAEVLSELKPLIREIAPQLVG</sequence>
<dbReference type="Gene3D" id="3.90.1150.10">
    <property type="entry name" value="Aspartate Aminotransferase, domain 1"/>
    <property type="match status" value="1"/>
</dbReference>
<evidence type="ECO:0008006" key="4">
    <source>
        <dbReference type="Google" id="ProtNLM"/>
    </source>
</evidence>
<evidence type="ECO:0000313" key="3">
    <source>
        <dbReference type="EMBL" id="KKK82222.1"/>
    </source>
</evidence>
<dbReference type="InterPro" id="IPR015422">
    <property type="entry name" value="PyrdxlP-dep_Trfase_small"/>
</dbReference>
<dbReference type="SUPFAM" id="SSF53383">
    <property type="entry name" value="PLP-dependent transferases"/>
    <property type="match status" value="1"/>
</dbReference>
<organism evidence="3">
    <name type="scientific">marine sediment metagenome</name>
    <dbReference type="NCBI Taxonomy" id="412755"/>
    <lineage>
        <taxon>unclassified sequences</taxon>
        <taxon>metagenomes</taxon>
        <taxon>ecological metagenomes</taxon>
    </lineage>
</organism>
<dbReference type="Gene3D" id="3.40.640.10">
    <property type="entry name" value="Type I PLP-dependent aspartate aminotransferase-like (Major domain)"/>
    <property type="match status" value="1"/>
</dbReference>
<dbReference type="PANTHER" id="PTHR43713">
    <property type="entry name" value="GLUTAMATE-1-SEMIALDEHYDE 2,1-AMINOMUTASE"/>
    <property type="match status" value="1"/>
</dbReference>
<feature type="non-terminal residue" evidence="3">
    <location>
        <position position="1"/>
    </location>
</feature>
<dbReference type="PANTHER" id="PTHR43713:SF3">
    <property type="entry name" value="GLUTAMATE-1-SEMIALDEHYDE 2,1-AMINOMUTASE 1, CHLOROPLASTIC-RELATED"/>
    <property type="match status" value="1"/>
</dbReference>
<comment type="caution">
    <text evidence="3">The sequence shown here is derived from an EMBL/GenBank/DDBJ whole genome shotgun (WGS) entry which is preliminary data.</text>
</comment>